<keyword evidence="3" id="KW-1185">Reference proteome</keyword>
<dbReference type="PANTHER" id="PTHR33877:SF2">
    <property type="entry name" value="OS07G0170200 PROTEIN"/>
    <property type="match status" value="1"/>
</dbReference>
<dbReference type="Gene3D" id="1.10.30.50">
    <property type="match status" value="1"/>
</dbReference>
<dbReference type="GO" id="GO:0004519">
    <property type="term" value="F:endonuclease activity"/>
    <property type="evidence" value="ECO:0007669"/>
    <property type="project" value="UniProtKB-KW"/>
</dbReference>
<dbReference type="InterPro" id="IPR052892">
    <property type="entry name" value="NA-targeting_endonuclease"/>
</dbReference>
<keyword evidence="2" id="KW-0378">Hydrolase</keyword>
<dbReference type="SMART" id="SM00507">
    <property type="entry name" value="HNHc"/>
    <property type="match status" value="1"/>
</dbReference>
<dbReference type="Pfam" id="PF01844">
    <property type="entry name" value="HNH"/>
    <property type="match status" value="1"/>
</dbReference>
<organism evidence="2 3">
    <name type="scientific">Geobacillus subterraneus</name>
    <dbReference type="NCBI Taxonomy" id="129338"/>
    <lineage>
        <taxon>Bacteria</taxon>
        <taxon>Bacillati</taxon>
        <taxon>Bacillota</taxon>
        <taxon>Bacilli</taxon>
        <taxon>Bacillales</taxon>
        <taxon>Anoxybacillaceae</taxon>
        <taxon>Geobacillus</taxon>
    </lineage>
</organism>
<dbReference type="InterPro" id="IPR047693">
    <property type="entry name" value="RNA-guided_IscB-like"/>
</dbReference>
<gene>
    <name evidence="2" type="ORF">GS3922_16150</name>
</gene>
<dbReference type="RefSeq" id="WP_063167151.1">
    <property type="nucleotide sequence ID" value="NZ_CP014342.1"/>
</dbReference>
<dbReference type="NCBIfam" id="NF040563">
    <property type="entry name" value="guided_IscB"/>
    <property type="match status" value="1"/>
</dbReference>
<dbReference type="CDD" id="cd00085">
    <property type="entry name" value="HNHc"/>
    <property type="match status" value="1"/>
</dbReference>
<evidence type="ECO:0000313" key="3">
    <source>
        <dbReference type="Proteomes" id="UP000076226"/>
    </source>
</evidence>
<reference evidence="2 3" key="1">
    <citation type="submission" date="2016-02" db="EMBL/GenBank/DDBJ databases">
        <title>Complete genome sequence of Geobacillus subterraneus KCTC 3922T.</title>
        <authorList>
            <person name="Lee D.-W."/>
            <person name="Lee Y.-J."/>
            <person name="Lee S.-J."/>
            <person name="Park G.-S."/>
            <person name="Lee S.-J."/>
            <person name="Shin J.-H."/>
        </authorList>
    </citation>
    <scope>NUCLEOTIDE SEQUENCE [LARGE SCALE GENOMIC DNA]</scope>
    <source>
        <strain evidence="2 3">KCTC 3922</strain>
    </source>
</reference>
<dbReference type="Proteomes" id="UP000076226">
    <property type="component" value="Chromosome"/>
</dbReference>
<dbReference type="EMBL" id="CP014342">
    <property type="protein sequence ID" value="AMX85017.1"/>
    <property type="molecule type" value="Genomic_DNA"/>
</dbReference>
<accession>A0ABN4NK19</accession>
<proteinExistence type="predicted"/>
<name>A0ABN4NK19_9BACL</name>
<dbReference type="InterPro" id="IPR003615">
    <property type="entry name" value="HNH_nuc"/>
</dbReference>
<protein>
    <submittedName>
        <fullName evidence="2">HNH endonuclease</fullName>
    </submittedName>
</protein>
<sequence length="410" mass="48489">MTYAFVLDKTGNKLSPTKENKAWYLIRKQRATLVQRFPMVIRLNKTIPKEAIDTTPIRAGIDDGAKYVGIALVQNGKTKNKPILKGFLEHRQDVKDKIDARRAYRRYRRSYKRYRPKRFHHRSSSKRTGRIPPTIRQKKEAVLRVIQQLHKWTRINFIHLEDVQIDIRAIENGYQPYRWEYHQSNRLDENIRKAVILRDQNTCQKCGRTNCRIEVHHIIPRRLGGSNSIYNLICLCSDCHKEVTGNELAYKDEFFQKINGRPVRYWDAMHVMQGKMYLRKELETVAPVILTTGGDTANKRIDWGIEKSHANDAIVITDSFVTNEQCAIKEWHIKPMRRRSNKKTDEVDGFRHRDVVRYTKRNGETYVGYITALYPDKKQCNLTTIDGKVLKRYGLNRLTLIHRFKNLYWF</sequence>
<evidence type="ECO:0000313" key="2">
    <source>
        <dbReference type="EMBL" id="AMX85017.1"/>
    </source>
</evidence>
<evidence type="ECO:0000259" key="1">
    <source>
        <dbReference type="SMART" id="SM00507"/>
    </source>
</evidence>
<dbReference type="PANTHER" id="PTHR33877">
    <property type="entry name" value="SLL1193 PROTEIN"/>
    <property type="match status" value="1"/>
</dbReference>
<dbReference type="Pfam" id="PF14239">
    <property type="entry name" value="RRXRR"/>
    <property type="match status" value="1"/>
</dbReference>
<feature type="domain" description="HNH nuclease" evidence="1">
    <location>
        <begin position="190"/>
        <end position="241"/>
    </location>
</feature>
<keyword evidence="2" id="KW-0255">Endonuclease</keyword>
<keyword evidence="2" id="KW-0540">Nuclease</keyword>
<dbReference type="InterPro" id="IPR002711">
    <property type="entry name" value="HNH"/>
</dbReference>
<dbReference type="InterPro" id="IPR025938">
    <property type="entry name" value="RRXRR_dom"/>
</dbReference>